<keyword evidence="3" id="KW-0418">Kinase</keyword>
<dbReference type="GO" id="GO:0005524">
    <property type="term" value="F:ATP binding"/>
    <property type="evidence" value="ECO:0007669"/>
    <property type="project" value="InterPro"/>
</dbReference>
<dbReference type="Gene3D" id="1.10.510.10">
    <property type="entry name" value="Transferase(Phosphotransferase) domain 1"/>
    <property type="match status" value="1"/>
</dbReference>
<dbReference type="InterPro" id="IPR011009">
    <property type="entry name" value="Kinase-like_dom_sf"/>
</dbReference>
<gene>
    <name evidence="3" type="ORF">B0H66DRAFT_452267</name>
</gene>
<dbReference type="Pfam" id="PF00069">
    <property type="entry name" value="Pkinase"/>
    <property type="match status" value="1"/>
</dbReference>
<keyword evidence="3" id="KW-0808">Transferase</keyword>
<dbReference type="AlphaFoldDB" id="A0AAE0M270"/>
<protein>
    <submittedName>
        <fullName evidence="3">Kinase-like domain-containing protein</fullName>
    </submittedName>
</protein>
<dbReference type="SMART" id="SM00220">
    <property type="entry name" value="S_TKc"/>
    <property type="match status" value="1"/>
</dbReference>
<sequence length="825" mass="93788">NPDPFSQFAEFVVENKRAGRDITGKTKDYVPFEALTKHWTIRRIVEVLNAFSPRLEANPRLIQDHYLRVFSTLVSVGPDAVRNLRKQFISRELSDAKLPRSSMRGEWPETKFHSDLFKTICPHQWQFFPLEFAQVGLQDRILGPEYILPIDDPIVIAPGSIADVQRVVIHDSYNKLVPKRDDVPVERTFVFKVYHNKDYESYYENEWGALMRLNNSPSPNLVKCYGSFRQQDHCCVVLEYVDGGDLHKFFERESPPETDKEVAMFWKSLFQVFNGLDKIHQLMQYDGQLIQGIHEDITPDNILLMRGSSGSPYDFTPKLADFGLFSRVRTFKRSPSGKQLGFDHRGNQQYSSPECSHHTPQRQKRTNLITPEADIFSIGAVLSHTSAWVAGGPGLQTEYWEIRKAYHEKKLPRFVGGAYEGCFHDSIGPLPVIRETHRQLILQRCRRFDDITPVVLDLVEKSMLLGPAKNRWPAENILEKFESALLIPQSPLPSPTMATPTFELPLSTTTSGLTVSPSPLFSPGVPSPSTVDGVSVRSAITPQPSAKPTSSITPEQDQRPPLVPTWQVNAGPSGSLPILRDDSKLTVADVKGFHAASKNGTPAEKETQELVNYLRLNLGGRDQLFFIDDSSGMGEYHDTISEGFLALSCIAKRLDPDKVELVFASQPRKVFKARKTTRLYKLVKAHEYRGHRQLMENKFGVLIDRVIIPYLPLKFFGINVNPRARKQLSVYIFTDGNWGEGQQSVGLQRPIRRLMEELKKRNLDRTQVSLHFVRFGHKENGKRLLDRLDSFGQQDDCDIVDVKHIRGSVAAMVWGPLDRENDDMR</sequence>
<dbReference type="SUPFAM" id="SSF56112">
    <property type="entry name" value="Protein kinase-like (PK-like)"/>
    <property type="match status" value="1"/>
</dbReference>
<evidence type="ECO:0000259" key="2">
    <source>
        <dbReference type="PROSITE" id="PS50011"/>
    </source>
</evidence>
<organism evidence="3 4">
    <name type="scientific">Apodospora peruviana</name>
    <dbReference type="NCBI Taxonomy" id="516989"/>
    <lineage>
        <taxon>Eukaryota</taxon>
        <taxon>Fungi</taxon>
        <taxon>Dikarya</taxon>
        <taxon>Ascomycota</taxon>
        <taxon>Pezizomycotina</taxon>
        <taxon>Sordariomycetes</taxon>
        <taxon>Sordariomycetidae</taxon>
        <taxon>Sordariales</taxon>
        <taxon>Lasiosphaeriaceae</taxon>
        <taxon>Apodospora</taxon>
    </lineage>
</organism>
<feature type="region of interest" description="Disordered" evidence="1">
    <location>
        <begin position="336"/>
        <end position="364"/>
    </location>
</feature>
<dbReference type="PANTHER" id="PTHR24359:SF1">
    <property type="entry name" value="INHIBITOR OF NUCLEAR FACTOR KAPPA-B KINASE EPSILON SUBUNIT HOMOLOG 1-RELATED"/>
    <property type="match status" value="1"/>
</dbReference>
<evidence type="ECO:0000313" key="4">
    <source>
        <dbReference type="Proteomes" id="UP001283341"/>
    </source>
</evidence>
<dbReference type="InterPro" id="IPR000719">
    <property type="entry name" value="Prot_kinase_dom"/>
</dbReference>
<comment type="caution">
    <text evidence="3">The sequence shown here is derived from an EMBL/GenBank/DDBJ whole genome shotgun (WGS) entry which is preliminary data.</text>
</comment>
<name>A0AAE0M270_9PEZI</name>
<dbReference type="PROSITE" id="PS50011">
    <property type="entry name" value="PROTEIN_KINASE_DOM"/>
    <property type="match status" value="1"/>
</dbReference>
<reference evidence="3" key="1">
    <citation type="journal article" date="2023" name="Mol. Phylogenet. Evol.">
        <title>Genome-scale phylogeny and comparative genomics of the fungal order Sordariales.</title>
        <authorList>
            <person name="Hensen N."/>
            <person name="Bonometti L."/>
            <person name="Westerberg I."/>
            <person name="Brannstrom I.O."/>
            <person name="Guillou S."/>
            <person name="Cros-Aarteil S."/>
            <person name="Calhoun S."/>
            <person name="Haridas S."/>
            <person name="Kuo A."/>
            <person name="Mondo S."/>
            <person name="Pangilinan J."/>
            <person name="Riley R."/>
            <person name="LaButti K."/>
            <person name="Andreopoulos B."/>
            <person name="Lipzen A."/>
            <person name="Chen C."/>
            <person name="Yan M."/>
            <person name="Daum C."/>
            <person name="Ng V."/>
            <person name="Clum A."/>
            <person name="Steindorff A."/>
            <person name="Ohm R.A."/>
            <person name="Martin F."/>
            <person name="Silar P."/>
            <person name="Natvig D.O."/>
            <person name="Lalanne C."/>
            <person name="Gautier V."/>
            <person name="Ament-Velasquez S.L."/>
            <person name="Kruys A."/>
            <person name="Hutchinson M.I."/>
            <person name="Powell A.J."/>
            <person name="Barry K."/>
            <person name="Miller A.N."/>
            <person name="Grigoriev I.V."/>
            <person name="Debuchy R."/>
            <person name="Gladieux P."/>
            <person name="Hiltunen Thoren M."/>
            <person name="Johannesson H."/>
        </authorList>
    </citation>
    <scope>NUCLEOTIDE SEQUENCE</scope>
    <source>
        <strain evidence="3">CBS 118394</strain>
    </source>
</reference>
<feature type="region of interest" description="Disordered" evidence="1">
    <location>
        <begin position="540"/>
        <end position="561"/>
    </location>
</feature>
<feature type="domain" description="Protein kinase" evidence="2">
    <location>
        <begin position="150"/>
        <end position="486"/>
    </location>
</feature>
<feature type="compositionally biased region" description="Polar residues" evidence="1">
    <location>
        <begin position="540"/>
        <end position="555"/>
    </location>
</feature>
<keyword evidence="4" id="KW-1185">Reference proteome</keyword>
<feature type="non-terminal residue" evidence="3">
    <location>
        <position position="825"/>
    </location>
</feature>
<dbReference type="Proteomes" id="UP001283341">
    <property type="component" value="Unassembled WGS sequence"/>
</dbReference>
<feature type="non-terminal residue" evidence="3">
    <location>
        <position position="1"/>
    </location>
</feature>
<dbReference type="EMBL" id="JAUEDM010000005">
    <property type="protein sequence ID" value="KAK3316576.1"/>
    <property type="molecule type" value="Genomic_DNA"/>
</dbReference>
<dbReference type="CDD" id="cd00180">
    <property type="entry name" value="PKc"/>
    <property type="match status" value="1"/>
</dbReference>
<proteinExistence type="predicted"/>
<evidence type="ECO:0000313" key="3">
    <source>
        <dbReference type="EMBL" id="KAK3316576.1"/>
    </source>
</evidence>
<evidence type="ECO:0000256" key="1">
    <source>
        <dbReference type="SAM" id="MobiDB-lite"/>
    </source>
</evidence>
<reference evidence="3" key="2">
    <citation type="submission" date="2023-06" db="EMBL/GenBank/DDBJ databases">
        <authorList>
            <consortium name="Lawrence Berkeley National Laboratory"/>
            <person name="Haridas S."/>
            <person name="Hensen N."/>
            <person name="Bonometti L."/>
            <person name="Westerberg I."/>
            <person name="Brannstrom I.O."/>
            <person name="Guillou S."/>
            <person name="Cros-Aarteil S."/>
            <person name="Calhoun S."/>
            <person name="Kuo A."/>
            <person name="Mondo S."/>
            <person name="Pangilinan J."/>
            <person name="Riley R."/>
            <person name="Labutti K."/>
            <person name="Andreopoulos B."/>
            <person name="Lipzen A."/>
            <person name="Chen C."/>
            <person name="Yanf M."/>
            <person name="Daum C."/>
            <person name="Ng V."/>
            <person name="Clum A."/>
            <person name="Steindorff A."/>
            <person name="Ohm R."/>
            <person name="Martin F."/>
            <person name="Silar P."/>
            <person name="Natvig D."/>
            <person name="Lalanne C."/>
            <person name="Gautier V."/>
            <person name="Ament-Velasquez S.L."/>
            <person name="Kruys A."/>
            <person name="Hutchinson M.I."/>
            <person name="Powell A.J."/>
            <person name="Barry K."/>
            <person name="Miller A.N."/>
            <person name="Grigoriev I.V."/>
            <person name="Debuchy R."/>
            <person name="Gladieux P."/>
            <person name="Thoren M.H."/>
            <person name="Johannesson H."/>
        </authorList>
    </citation>
    <scope>NUCLEOTIDE SEQUENCE</scope>
    <source>
        <strain evidence="3">CBS 118394</strain>
    </source>
</reference>
<dbReference type="PANTHER" id="PTHR24359">
    <property type="entry name" value="SERINE/THREONINE-PROTEIN KINASE SBK1"/>
    <property type="match status" value="1"/>
</dbReference>
<accession>A0AAE0M270</accession>
<dbReference type="GO" id="GO:0004674">
    <property type="term" value="F:protein serine/threonine kinase activity"/>
    <property type="evidence" value="ECO:0007669"/>
    <property type="project" value="TreeGrafter"/>
</dbReference>